<comment type="caution">
    <text evidence="9">The sequence shown here is derived from an EMBL/GenBank/DDBJ whole genome shotgun (WGS) entry which is preliminary data.</text>
</comment>
<dbReference type="Proteomes" id="UP000265515">
    <property type="component" value="Unassembled WGS sequence"/>
</dbReference>
<keyword evidence="3" id="KW-0694">RNA-binding</keyword>
<feature type="compositionally biased region" description="Basic residues" evidence="8">
    <location>
        <begin position="157"/>
        <end position="174"/>
    </location>
</feature>
<comment type="similarity">
    <text evidence="1">Belongs to the universal ribosomal protein uL4 family.</text>
</comment>
<dbReference type="GO" id="GO:0003729">
    <property type="term" value="F:mRNA binding"/>
    <property type="evidence" value="ECO:0007669"/>
    <property type="project" value="EnsemblPlants"/>
</dbReference>
<sequence>MMAVSVPRSTGRLCLSCDRTAQRQQQQQQQQQGGVRRSSAACMRKSMSPAFHGLKRADGFVQCGVRRDVASIWSSSFARSAESSQRAVGRGRWVMDAATLPVLSFDGAATGSEVTMDLKVASKQTARAVIHRGVITELRNKRRGTASTLTRAEVRGGGRKPYKQKGTGRARRGSTRTPLTRGGGVIFGPKPRDWSVKINRKEKQLGISTAIQSAAPNALVVEDFDEQFADQRPKTKNFIAFLNRLGIASGDHALVMTTTMNENVYKSSRNLKNLKLITPRTLTVYDILRADKVVFTKSAVEYLNNRYGEENFGKLSETEDEGEEEGEEEGENNEGAE</sequence>
<dbReference type="GO" id="GO:1990904">
    <property type="term" value="C:ribonucleoprotein complex"/>
    <property type="evidence" value="ECO:0007669"/>
    <property type="project" value="UniProtKB-KW"/>
</dbReference>
<evidence type="ECO:0000256" key="1">
    <source>
        <dbReference type="ARBA" id="ARBA00010528"/>
    </source>
</evidence>
<feature type="compositionally biased region" description="Acidic residues" evidence="8">
    <location>
        <begin position="318"/>
        <end position="337"/>
    </location>
</feature>
<dbReference type="NCBIfam" id="TIGR03953">
    <property type="entry name" value="rplD_bact"/>
    <property type="match status" value="1"/>
</dbReference>
<dbReference type="GO" id="GO:0019843">
    <property type="term" value="F:rRNA binding"/>
    <property type="evidence" value="ECO:0007669"/>
    <property type="project" value="UniProtKB-KW"/>
</dbReference>
<evidence type="ECO:0000256" key="4">
    <source>
        <dbReference type="ARBA" id="ARBA00022980"/>
    </source>
</evidence>
<evidence type="ECO:0000256" key="2">
    <source>
        <dbReference type="ARBA" id="ARBA00022730"/>
    </source>
</evidence>
<dbReference type="InterPro" id="IPR023574">
    <property type="entry name" value="Ribosomal_uL4_dom_sf"/>
</dbReference>
<organism evidence="9 10">
    <name type="scientific">Chara braunii</name>
    <name type="common">Braun's stonewort</name>
    <dbReference type="NCBI Taxonomy" id="69332"/>
    <lineage>
        <taxon>Eukaryota</taxon>
        <taxon>Viridiplantae</taxon>
        <taxon>Streptophyta</taxon>
        <taxon>Charophyceae</taxon>
        <taxon>Charales</taxon>
        <taxon>Characeae</taxon>
        <taxon>Chara</taxon>
    </lineage>
</organism>
<evidence type="ECO:0000313" key="9">
    <source>
        <dbReference type="EMBL" id="GBG73811.1"/>
    </source>
</evidence>
<reference evidence="9 10" key="1">
    <citation type="journal article" date="2018" name="Cell">
        <title>The Chara Genome: Secondary Complexity and Implications for Plant Terrestrialization.</title>
        <authorList>
            <person name="Nishiyama T."/>
            <person name="Sakayama H."/>
            <person name="Vries J.D."/>
            <person name="Buschmann H."/>
            <person name="Saint-Marcoux D."/>
            <person name="Ullrich K.K."/>
            <person name="Haas F.B."/>
            <person name="Vanderstraeten L."/>
            <person name="Becker D."/>
            <person name="Lang D."/>
            <person name="Vosolsobe S."/>
            <person name="Rombauts S."/>
            <person name="Wilhelmsson P.K.I."/>
            <person name="Janitza P."/>
            <person name="Kern R."/>
            <person name="Heyl A."/>
            <person name="Rumpler F."/>
            <person name="Villalobos L.I.A.C."/>
            <person name="Clay J.M."/>
            <person name="Skokan R."/>
            <person name="Toyoda A."/>
            <person name="Suzuki Y."/>
            <person name="Kagoshima H."/>
            <person name="Schijlen E."/>
            <person name="Tajeshwar N."/>
            <person name="Catarino B."/>
            <person name="Hetherington A.J."/>
            <person name="Saltykova A."/>
            <person name="Bonnot C."/>
            <person name="Breuninger H."/>
            <person name="Symeonidi A."/>
            <person name="Radhakrishnan G.V."/>
            <person name="Van Nieuwerburgh F."/>
            <person name="Deforce D."/>
            <person name="Chang C."/>
            <person name="Karol K.G."/>
            <person name="Hedrich R."/>
            <person name="Ulvskov P."/>
            <person name="Glockner G."/>
            <person name="Delwiche C.F."/>
            <person name="Petrasek J."/>
            <person name="Van de Peer Y."/>
            <person name="Friml J."/>
            <person name="Beilby M."/>
            <person name="Dolan L."/>
            <person name="Kohara Y."/>
            <person name="Sugano S."/>
            <person name="Fujiyama A."/>
            <person name="Delaux P.-M."/>
            <person name="Quint M."/>
            <person name="TheiBen G."/>
            <person name="Hagemann M."/>
            <person name="Harholt J."/>
            <person name="Dunand C."/>
            <person name="Zachgo S."/>
            <person name="Langdale J."/>
            <person name="Maumus F."/>
            <person name="Straeten D.V.D."/>
            <person name="Gould S.B."/>
            <person name="Rensing S.A."/>
        </authorList>
    </citation>
    <scope>NUCLEOTIDE SEQUENCE [LARGE SCALE GENOMIC DNA]</scope>
    <source>
        <strain evidence="9 10">S276</strain>
    </source>
</reference>
<feature type="region of interest" description="Disordered" evidence="8">
    <location>
        <begin position="310"/>
        <end position="337"/>
    </location>
</feature>
<dbReference type="EMBL" id="BFEA01000190">
    <property type="protein sequence ID" value="GBG73811.1"/>
    <property type="molecule type" value="Genomic_DNA"/>
</dbReference>
<dbReference type="GO" id="GO:0003735">
    <property type="term" value="F:structural constituent of ribosome"/>
    <property type="evidence" value="ECO:0007669"/>
    <property type="project" value="InterPro"/>
</dbReference>
<evidence type="ECO:0000256" key="7">
    <source>
        <dbReference type="ARBA" id="ARBA00035387"/>
    </source>
</evidence>
<dbReference type="PANTHER" id="PTHR10746">
    <property type="entry name" value="50S RIBOSOMAL PROTEIN L4"/>
    <property type="match status" value="1"/>
</dbReference>
<gene>
    <name evidence="9" type="ORF">CBR_g17149</name>
</gene>
<dbReference type="GO" id="GO:0008266">
    <property type="term" value="F:poly(U) RNA binding"/>
    <property type="evidence" value="ECO:0007669"/>
    <property type="project" value="EnsemblPlants"/>
</dbReference>
<keyword evidence="10" id="KW-1185">Reference proteome</keyword>
<dbReference type="Gene3D" id="3.40.1370.10">
    <property type="match status" value="1"/>
</dbReference>
<name>A0A388KUT3_CHABU</name>
<dbReference type="HAMAP" id="MF_01328_B">
    <property type="entry name" value="Ribosomal_uL4_B"/>
    <property type="match status" value="1"/>
</dbReference>
<evidence type="ECO:0000256" key="3">
    <source>
        <dbReference type="ARBA" id="ARBA00022884"/>
    </source>
</evidence>
<dbReference type="InterPro" id="IPR013005">
    <property type="entry name" value="Ribosomal_uL4-like"/>
</dbReference>
<protein>
    <recommendedName>
        <fullName evidence="6">Large ribosomal subunit protein uL4c</fullName>
    </recommendedName>
    <alternativeName>
        <fullName evidence="7">50S ribosomal protein L4, chloroplastic</fullName>
    </alternativeName>
</protein>
<dbReference type="GO" id="GO:0006412">
    <property type="term" value="P:translation"/>
    <property type="evidence" value="ECO:0007669"/>
    <property type="project" value="InterPro"/>
</dbReference>
<dbReference type="InterPro" id="IPR002136">
    <property type="entry name" value="Ribosomal_uL4"/>
</dbReference>
<evidence type="ECO:0000256" key="5">
    <source>
        <dbReference type="ARBA" id="ARBA00023274"/>
    </source>
</evidence>
<evidence type="ECO:0000313" key="10">
    <source>
        <dbReference type="Proteomes" id="UP000265515"/>
    </source>
</evidence>
<keyword evidence="4" id="KW-0689">Ribosomal protein</keyword>
<dbReference type="SUPFAM" id="SSF52166">
    <property type="entry name" value="Ribosomal protein L4"/>
    <property type="match status" value="1"/>
</dbReference>
<dbReference type="OMA" id="RTHMARN"/>
<evidence type="ECO:0000256" key="8">
    <source>
        <dbReference type="SAM" id="MobiDB-lite"/>
    </source>
</evidence>
<dbReference type="Gramene" id="GBG73811">
    <property type="protein sequence ID" value="GBG73811"/>
    <property type="gene ID" value="CBR_g17149"/>
</dbReference>
<dbReference type="STRING" id="69332.A0A388KUT3"/>
<dbReference type="PANTHER" id="PTHR10746:SF17">
    <property type="entry name" value="LARGE RIBOSOMAL SUBUNIT PROTEIN UL4C"/>
    <property type="match status" value="1"/>
</dbReference>
<keyword evidence="2" id="KW-0699">rRNA-binding</keyword>
<dbReference type="Pfam" id="PF00573">
    <property type="entry name" value="Ribosomal_L4"/>
    <property type="match status" value="1"/>
</dbReference>
<dbReference type="AlphaFoldDB" id="A0A388KUT3"/>
<evidence type="ECO:0000256" key="6">
    <source>
        <dbReference type="ARBA" id="ARBA00035208"/>
    </source>
</evidence>
<dbReference type="OrthoDB" id="275876at2759"/>
<keyword evidence="5" id="KW-0687">Ribonucleoprotein</keyword>
<dbReference type="FunFam" id="3.40.1370.10:FF:000012">
    <property type="entry name" value="50S ribosomal protein L4"/>
    <property type="match status" value="1"/>
</dbReference>
<accession>A0A388KUT3</accession>
<feature type="region of interest" description="Disordered" evidence="8">
    <location>
        <begin position="155"/>
        <end position="184"/>
    </location>
</feature>
<dbReference type="GO" id="GO:0009547">
    <property type="term" value="C:plastid ribosome"/>
    <property type="evidence" value="ECO:0007669"/>
    <property type="project" value="EnsemblPlants"/>
</dbReference>
<proteinExistence type="inferred from homology"/>